<dbReference type="GO" id="GO:0016020">
    <property type="term" value="C:membrane"/>
    <property type="evidence" value="ECO:0007669"/>
    <property type="project" value="UniProtKB-SubCell"/>
</dbReference>
<evidence type="ECO:0000256" key="4">
    <source>
        <dbReference type="ARBA" id="ARBA00022989"/>
    </source>
</evidence>
<reference evidence="8" key="1">
    <citation type="submission" date="2018-07" db="EMBL/GenBank/DDBJ databases">
        <authorList>
            <person name="Kim H."/>
        </authorList>
    </citation>
    <scope>NUCLEOTIDE SEQUENCE [LARGE SCALE GENOMIC DNA]</scope>
    <source>
        <strain evidence="8">F02</strain>
    </source>
</reference>
<dbReference type="Proteomes" id="UP000252182">
    <property type="component" value="Chromosome"/>
</dbReference>
<feature type="transmembrane region" description="Helical" evidence="6">
    <location>
        <begin position="232"/>
        <end position="257"/>
    </location>
</feature>
<dbReference type="SUPFAM" id="SSF103473">
    <property type="entry name" value="MFS general substrate transporter"/>
    <property type="match status" value="1"/>
</dbReference>
<dbReference type="PANTHER" id="PTHR12778:SF10">
    <property type="entry name" value="MAJOR FACILITATOR SUPERFAMILY DOMAIN-CONTAINING PROTEIN 3"/>
    <property type="match status" value="1"/>
</dbReference>
<evidence type="ECO:0008006" key="9">
    <source>
        <dbReference type="Google" id="ProtNLM"/>
    </source>
</evidence>
<keyword evidence="2" id="KW-0813">Transport</keyword>
<dbReference type="FunFam" id="1.20.1250.20:FF:000613">
    <property type="entry name" value="AmpG protein"/>
    <property type="match status" value="1"/>
</dbReference>
<feature type="transmembrane region" description="Helical" evidence="6">
    <location>
        <begin position="178"/>
        <end position="199"/>
    </location>
</feature>
<keyword evidence="5 6" id="KW-0472">Membrane</keyword>
<evidence type="ECO:0000256" key="3">
    <source>
        <dbReference type="ARBA" id="ARBA00022692"/>
    </source>
</evidence>
<dbReference type="InterPro" id="IPR011701">
    <property type="entry name" value="MFS"/>
</dbReference>
<evidence type="ECO:0000313" key="7">
    <source>
        <dbReference type="EMBL" id="AXF84982.1"/>
    </source>
</evidence>
<dbReference type="NCBIfam" id="TIGR00901">
    <property type="entry name" value="2A0125"/>
    <property type="match status" value="1"/>
</dbReference>
<dbReference type="EMBL" id="CP031124">
    <property type="protein sequence ID" value="AXF84982.1"/>
    <property type="molecule type" value="Genomic_DNA"/>
</dbReference>
<dbReference type="RefSeq" id="WP_114562227.1">
    <property type="nucleotide sequence ID" value="NZ_CP031124.1"/>
</dbReference>
<feature type="transmembrane region" description="Helical" evidence="6">
    <location>
        <begin position="48"/>
        <end position="68"/>
    </location>
</feature>
<dbReference type="InterPro" id="IPR004752">
    <property type="entry name" value="AmpG_permease/AT-1"/>
</dbReference>
<dbReference type="AlphaFoldDB" id="A0A345D9E4"/>
<dbReference type="PANTHER" id="PTHR12778">
    <property type="entry name" value="SOLUTE CARRIER FAMILY 33 ACETYL-COA TRANSPORTER -RELATED"/>
    <property type="match status" value="1"/>
</dbReference>
<dbReference type="CDD" id="cd17486">
    <property type="entry name" value="MFS_AmpG_like"/>
    <property type="match status" value="1"/>
</dbReference>
<sequence>MTNSTPHPWYKQILTRQMLICIFTGFASGLPLYFLLNLLPAWLRSEGLNLKTIAAFALIQLPFTWKFLWSPLMDRYNLIPKMGRRRSWMLLTQLALLGSMWAYSLFNPTQDIQNIAILSTCVAFFSASQDIVLDAYRREILSDEELGLGNSVHVNAYRMASLVPGSLSLILADRLPWSTVFIITSLFMLPAIGMTLWVGEPKLLARSPRTLAQSVIEPFKEFIGRQGWMSALGVLGFILLYKLGDSMATALATPFYLDMHFTKTDIGAVVKGSGLTMQILGAFIGGIWMLKLGINRALWLFGVVQVVSILGFAWLAHSGPFIEVGAAERSMLAVVIGFEALGVGLGTAAFVAYMARETHPAYTATQLALFTSLSAVPRSVINALTGGLVEKMGWENFFYLCTALAIPGMLMLFKVAPWNHTPTPLSTDFTSSPAK</sequence>
<feature type="transmembrane region" description="Helical" evidence="6">
    <location>
        <begin position="269"/>
        <end position="290"/>
    </location>
</feature>
<dbReference type="InterPro" id="IPR036259">
    <property type="entry name" value="MFS_trans_sf"/>
</dbReference>
<feature type="transmembrane region" description="Helical" evidence="6">
    <location>
        <begin position="18"/>
        <end position="36"/>
    </location>
</feature>
<dbReference type="OrthoDB" id="9787815at2"/>
<keyword evidence="8" id="KW-1185">Reference proteome</keyword>
<comment type="subcellular location">
    <subcellularLocation>
        <location evidence="1">Membrane</location>
        <topology evidence="1">Multi-pass membrane protein</topology>
    </subcellularLocation>
</comment>
<dbReference type="GO" id="GO:0022857">
    <property type="term" value="F:transmembrane transporter activity"/>
    <property type="evidence" value="ECO:0007669"/>
    <property type="project" value="InterPro"/>
</dbReference>
<keyword evidence="4 6" id="KW-1133">Transmembrane helix</keyword>
<evidence type="ECO:0000313" key="8">
    <source>
        <dbReference type="Proteomes" id="UP000252182"/>
    </source>
</evidence>
<evidence type="ECO:0000256" key="1">
    <source>
        <dbReference type="ARBA" id="ARBA00004141"/>
    </source>
</evidence>
<accession>A0A345D9E4</accession>
<feature type="transmembrane region" description="Helical" evidence="6">
    <location>
        <begin position="331"/>
        <end position="355"/>
    </location>
</feature>
<dbReference type="Gene3D" id="1.20.1250.20">
    <property type="entry name" value="MFS general substrate transporter like domains"/>
    <property type="match status" value="2"/>
</dbReference>
<dbReference type="KEGG" id="hyf:DTO96_100699"/>
<organism evidence="7 8">
    <name type="scientific">Ephemeroptericola cinctiostellae</name>
    <dbReference type="NCBI Taxonomy" id="2268024"/>
    <lineage>
        <taxon>Bacteria</taxon>
        <taxon>Pseudomonadati</taxon>
        <taxon>Pseudomonadota</taxon>
        <taxon>Betaproteobacteria</taxon>
        <taxon>Burkholderiales</taxon>
        <taxon>Burkholderiaceae</taxon>
        <taxon>Ephemeroptericola</taxon>
    </lineage>
</organism>
<gene>
    <name evidence="7" type="ORF">DTO96_100699</name>
</gene>
<evidence type="ECO:0000256" key="5">
    <source>
        <dbReference type="ARBA" id="ARBA00023136"/>
    </source>
</evidence>
<proteinExistence type="predicted"/>
<keyword evidence="3 6" id="KW-0812">Transmembrane</keyword>
<evidence type="ECO:0000256" key="6">
    <source>
        <dbReference type="SAM" id="Phobius"/>
    </source>
</evidence>
<feature type="transmembrane region" description="Helical" evidence="6">
    <location>
        <begin position="297"/>
        <end position="316"/>
    </location>
</feature>
<feature type="transmembrane region" description="Helical" evidence="6">
    <location>
        <begin position="397"/>
        <end position="416"/>
    </location>
</feature>
<name>A0A345D9E4_9BURK</name>
<evidence type="ECO:0000256" key="2">
    <source>
        <dbReference type="ARBA" id="ARBA00022448"/>
    </source>
</evidence>
<feature type="transmembrane region" description="Helical" evidence="6">
    <location>
        <begin position="88"/>
        <end position="106"/>
    </location>
</feature>
<dbReference type="Pfam" id="PF07690">
    <property type="entry name" value="MFS_1"/>
    <property type="match status" value="1"/>
</dbReference>
<protein>
    <recommendedName>
        <fullName evidence="9">Major facilitator superfamily (MFS) profile domain-containing protein</fullName>
    </recommendedName>
</protein>